<evidence type="ECO:0000256" key="3">
    <source>
        <dbReference type="ARBA" id="ARBA00023014"/>
    </source>
</evidence>
<dbReference type="InterPro" id="IPR017900">
    <property type="entry name" value="4Fe4S_Fe_S_CS"/>
</dbReference>
<dbReference type="Pfam" id="PF12838">
    <property type="entry name" value="Fer4_7"/>
    <property type="match status" value="1"/>
</dbReference>
<keyword evidence="6" id="KW-1185">Reference proteome</keyword>
<dbReference type="SUPFAM" id="SSF54862">
    <property type="entry name" value="4Fe-4S ferredoxins"/>
    <property type="match status" value="1"/>
</dbReference>
<evidence type="ECO:0000313" key="5">
    <source>
        <dbReference type="EMBL" id="BBL81139.1"/>
    </source>
</evidence>
<evidence type="ECO:0000256" key="1">
    <source>
        <dbReference type="ARBA" id="ARBA00022723"/>
    </source>
</evidence>
<dbReference type="EMBL" id="AP019791">
    <property type="protein sequence ID" value="BBL81139.1"/>
    <property type="molecule type" value="Genomic_DNA"/>
</dbReference>
<dbReference type="PROSITE" id="PS00198">
    <property type="entry name" value="4FE4S_FER_1"/>
    <property type="match status" value="1"/>
</dbReference>
<evidence type="ECO:0000259" key="4">
    <source>
        <dbReference type="PROSITE" id="PS51379"/>
    </source>
</evidence>
<keyword evidence="3" id="KW-0411">Iron-sulfur</keyword>
<dbReference type="RefSeq" id="WP_143529063.1">
    <property type="nucleotide sequence ID" value="NZ_AP019791.1"/>
</dbReference>
<dbReference type="GO" id="GO:0051536">
    <property type="term" value="F:iron-sulfur cluster binding"/>
    <property type="evidence" value="ECO:0007669"/>
    <property type="project" value="UniProtKB-KW"/>
</dbReference>
<gene>
    <name evidence="5" type="ORF">RxyAA322_29930</name>
</gene>
<evidence type="ECO:0000256" key="2">
    <source>
        <dbReference type="ARBA" id="ARBA00023004"/>
    </source>
</evidence>
<reference evidence="5" key="1">
    <citation type="journal article" date="2019" name="Microbiol. Resour. Announc.">
        <title>Complete Genome Sequence of Rubrobacter xylanophilus Strain AA3-22, Isolated from Arima Onsen in Japan.</title>
        <authorList>
            <person name="Tomariguchi N."/>
            <person name="Miyazaki K."/>
        </authorList>
    </citation>
    <scope>NUCLEOTIDE SEQUENCE [LARGE SCALE GENOMIC DNA]</scope>
    <source>
        <strain evidence="5">AA3-22</strain>
    </source>
</reference>
<dbReference type="InterPro" id="IPR017896">
    <property type="entry name" value="4Fe4S_Fe-S-bd"/>
</dbReference>
<dbReference type="Proteomes" id="UP000318065">
    <property type="component" value="Chromosome"/>
</dbReference>
<feature type="domain" description="4Fe-4S ferredoxin-type" evidence="4">
    <location>
        <begin position="34"/>
        <end position="64"/>
    </location>
</feature>
<feature type="domain" description="4Fe-4S ferredoxin-type" evidence="4">
    <location>
        <begin position="1"/>
        <end position="30"/>
    </location>
</feature>
<dbReference type="OrthoDB" id="9770306at2"/>
<sequence>MRVFAVTGDCAGCGACLRTCPERAIRPAPRGSPAPLVVLEDRCTGCAECAEVCPVVACVQVEEGEERD</sequence>
<dbReference type="AlphaFoldDB" id="A0A510HM94"/>
<keyword evidence="1" id="KW-0479">Metal-binding</keyword>
<organism evidence="5 6">
    <name type="scientific">Rubrobacter xylanophilus</name>
    <dbReference type="NCBI Taxonomy" id="49319"/>
    <lineage>
        <taxon>Bacteria</taxon>
        <taxon>Bacillati</taxon>
        <taxon>Actinomycetota</taxon>
        <taxon>Rubrobacteria</taxon>
        <taxon>Rubrobacterales</taxon>
        <taxon>Rubrobacteraceae</taxon>
        <taxon>Rubrobacter</taxon>
    </lineage>
</organism>
<dbReference type="Gene3D" id="3.30.70.20">
    <property type="match status" value="1"/>
</dbReference>
<name>A0A510HM94_9ACTN</name>
<dbReference type="GO" id="GO:0046872">
    <property type="term" value="F:metal ion binding"/>
    <property type="evidence" value="ECO:0007669"/>
    <property type="project" value="UniProtKB-KW"/>
</dbReference>
<evidence type="ECO:0000313" key="6">
    <source>
        <dbReference type="Proteomes" id="UP000318065"/>
    </source>
</evidence>
<keyword evidence="2" id="KW-0408">Iron</keyword>
<protein>
    <recommendedName>
        <fullName evidence="4">4Fe-4S ferredoxin-type domain-containing protein</fullName>
    </recommendedName>
</protein>
<accession>A0A510HM94</accession>
<proteinExistence type="predicted"/>
<dbReference type="PROSITE" id="PS51379">
    <property type="entry name" value="4FE4S_FER_2"/>
    <property type="match status" value="2"/>
</dbReference>